<feature type="transmembrane region" description="Helical" evidence="1">
    <location>
        <begin position="98"/>
        <end position="117"/>
    </location>
</feature>
<dbReference type="OrthoDB" id="1493313at2"/>
<evidence type="ECO:0000313" key="3">
    <source>
        <dbReference type="Proteomes" id="UP000290253"/>
    </source>
</evidence>
<reference evidence="2 3" key="1">
    <citation type="journal article" date="2016" name="Int. J. Syst. Evol. Microbiol.">
        <title>Acidipila dinghuensis sp. nov., an acidobacterium isolated from forest soil.</title>
        <authorList>
            <person name="Jiang Y.W."/>
            <person name="Wang J."/>
            <person name="Chen M.H."/>
            <person name="Lv Y.Y."/>
            <person name="Qiu L.H."/>
        </authorList>
    </citation>
    <scope>NUCLEOTIDE SEQUENCE [LARGE SCALE GENOMIC DNA]</scope>
    <source>
        <strain evidence="2 3">DHOF10</strain>
    </source>
</reference>
<feature type="transmembrane region" description="Helical" evidence="1">
    <location>
        <begin position="178"/>
        <end position="202"/>
    </location>
</feature>
<feature type="transmembrane region" description="Helical" evidence="1">
    <location>
        <begin position="411"/>
        <end position="431"/>
    </location>
</feature>
<organism evidence="2 3">
    <name type="scientific">Silvibacterium dinghuense</name>
    <dbReference type="NCBI Taxonomy" id="1560006"/>
    <lineage>
        <taxon>Bacteria</taxon>
        <taxon>Pseudomonadati</taxon>
        <taxon>Acidobacteriota</taxon>
        <taxon>Terriglobia</taxon>
        <taxon>Terriglobales</taxon>
        <taxon>Acidobacteriaceae</taxon>
        <taxon>Silvibacterium</taxon>
    </lineage>
</organism>
<keyword evidence="3" id="KW-1185">Reference proteome</keyword>
<name>A0A4V1NV91_9BACT</name>
<feature type="transmembrane region" description="Helical" evidence="1">
    <location>
        <begin position="146"/>
        <end position="166"/>
    </location>
</feature>
<proteinExistence type="predicted"/>
<dbReference type="AlphaFoldDB" id="A0A4V1NV91"/>
<dbReference type="Proteomes" id="UP000290253">
    <property type="component" value="Unassembled WGS sequence"/>
</dbReference>
<keyword evidence="1" id="KW-0812">Transmembrane</keyword>
<accession>A0A4V1NV91</accession>
<sequence length="504" mass="54003">MSSASPMANLSASFRRGAVSRTTLIFGGTLLALSAGMWMIFHDQFSLLGAGVFLAVLLLISLRNKALAIHLAIVYLFLLGDIRRIFDMTGEMPKFDPLLLVGPIFSIILALPILMTLRLTDPMSKAVTALMAIMTLEIFNPKQGPIVVGVAGAMFYLIPMFWFWIGRQYGTIPVVYRIMQLGLIPLGVLAAVLGMIQTYIGFLPWERAWIDNVASHFTALNLGGGFIRAFGYSVNGVEFVAIMLTGCTAAMAMFFAGRRAYMFLVPIIVWGIFLSSSRGAILRCLFAICASWALSSKGGRGWALRLVLALGLGVLALGFSVTRATQAAGDHSGGFTSAADASTQHQLQGLSDPLNAKHSTAGVHSQMFLAGLMKGITYPIGYGLGATTLGSSRLGGDSSAAGSSEVDLSDVFTNTGLIGGAVYLWMFFLILKRAIRFGRTAPRVVGLSVLGVIFALLGQWLALGSYAMTPLTWFFIGAISRSMADPLAERNPQQVAFSPHLART</sequence>
<dbReference type="EMBL" id="SDMK01000002">
    <property type="protein sequence ID" value="RXS94950.1"/>
    <property type="molecule type" value="Genomic_DNA"/>
</dbReference>
<feature type="transmembrane region" description="Helical" evidence="1">
    <location>
        <begin position="302"/>
        <end position="321"/>
    </location>
</feature>
<feature type="transmembrane region" description="Helical" evidence="1">
    <location>
        <begin position="443"/>
        <end position="463"/>
    </location>
</feature>
<comment type="caution">
    <text evidence="2">The sequence shown here is derived from an EMBL/GenBank/DDBJ whole genome shotgun (WGS) entry which is preliminary data.</text>
</comment>
<gene>
    <name evidence="2" type="ORF">ESZ00_09945</name>
</gene>
<feature type="transmembrane region" description="Helical" evidence="1">
    <location>
        <begin position="263"/>
        <end position="290"/>
    </location>
</feature>
<keyword evidence="1" id="KW-1133">Transmembrane helix</keyword>
<keyword evidence="1" id="KW-0472">Membrane</keyword>
<protein>
    <submittedName>
        <fullName evidence="2">Uncharacterized protein</fullName>
    </submittedName>
</protein>
<feature type="transmembrane region" description="Helical" evidence="1">
    <location>
        <begin position="21"/>
        <end position="39"/>
    </location>
</feature>
<evidence type="ECO:0000256" key="1">
    <source>
        <dbReference type="SAM" id="Phobius"/>
    </source>
</evidence>
<evidence type="ECO:0000313" key="2">
    <source>
        <dbReference type="EMBL" id="RXS94950.1"/>
    </source>
</evidence>
<dbReference type="RefSeq" id="WP_129208119.1">
    <property type="nucleotide sequence ID" value="NZ_BMGU01000003.1"/>
</dbReference>
<feature type="transmembrane region" description="Helical" evidence="1">
    <location>
        <begin position="67"/>
        <end position="86"/>
    </location>
</feature>